<gene>
    <name evidence="3" type="ORF">K8W16_04995</name>
</gene>
<proteinExistence type="predicted"/>
<sequence length="227" mass="24214">MPLDAGGKHRVVLEAGGEKKAFLIQAAPVAWPQSILKVAPKYVAPPREVQEQIARDAARSKKALASRTERQWTLPLHRPVPGGVTSPFGGRRVFNGQPRAPHKGTDMRSPEGANVKAAADGVVLLAEKQYFGGNSVYIDHGQGVVSTYAHLSSFDVKAGERVRKGQVIGRSGSTGRVTGPHLHFGLLVQGVAVDAMPLLQDPPQLVGGPSRSIFDNQPKAAKTRSSR</sequence>
<evidence type="ECO:0000256" key="1">
    <source>
        <dbReference type="SAM" id="MobiDB-lite"/>
    </source>
</evidence>
<dbReference type="InterPro" id="IPR016047">
    <property type="entry name" value="M23ase_b-sheet_dom"/>
</dbReference>
<name>A0A921AVN6_9BACT</name>
<evidence type="ECO:0000313" key="3">
    <source>
        <dbReference type="EMBL" id="HJD96983.1"/>
    </source>
</evidence>
<accession>A0A921AVN6</accession>
<comment type="caution">
    <text evidence="3">The sequence shown here is derived from an EMBL/GenBank/DDBJ whole genome shotgun (WGS) entry which is preliminary data.</text>
</comment>
<dbReference type="CDD" id="cd12797">
    <property type="entry name" value="M23_peptidase"/>
    <property type="match status" value="1"/>
</dbReference>
<dbReference type="GO" id="GO:0004222">
    <property type="term" value="F:metalloendopeptidase activity"/>
    <property type="evidence" value="ECO:0007669"/>
    <property type="project" value="TreeGrafter"/>
</dbReference>
<dbReference type="Gene3D" id="2.70.70.10">
    <property type="entry name" value="Glucose Permease (Domain IIA)"/>
    <property type="match status" value="1"/>
</dbReference>
<dbReference type="PANTHER" id="PTHR21666:SF270">
    <property type="entry name" value="MUREIN HYDROLASE ACTIVATOR ENVC"/>
    <property type="match status" value="1"/>
</dbReference>
<dbReference type="SUPFAM" id="SSF51261">
    <property type="entry name" value="Duplicated hybrid motif"/>
    <property type="match status" value="1"/>
</dbReference>
<evidence type="ECO:0000259" key="2">
    <source>
        <dbReference type="Pfam" id="PF01551"/>
    </source>
</evidence>
<reference evidence="3" key="2">
    <citation type="submission" date="2021-09" db="EMBL/GenBank/DDBJ databases">
        <authorList>
            <person name="Gilroy R."/>
        </authorList>
    </citation>
    <scope>NUCLEOTIDE SEQUENCE</scope>
    <source>
        <strain evidence="3">ChiGjej2B2-19336</strain>
    </source>
</reference>
<dbReference type="InterPro" id="IPR011055">
    <property type="entry name" value="Dup_hybrid_motif"/>
</dbReference>
<reference evidence="3" key="1">
    <citation type="journal article" date="2021" name="PeerJ">
        <title>Extensive microbial diversity within the chicken gut microbiome revealed by metagenomics and culture.</title>
        <authorList>
            <person name="Gilroy R."/>
            <person name="Ravi A."/>
            <person name="Getino M."/>
            <person name="Pursley I."/>
            <person name="Horton D.L."/>
            <person name="Alikhan N.F."/>
            <person name="Baker D."/>
            <person name="Gharbi K."/>
            <person name="Hall N."/>
            <person name="Watson M."/>
            <person name="Adriaenssens E.M."/>
            <person name="Foster-Nyarko E."/>
            <person name="Jarju S."/>
            <person name="Secka A."/>
            <person name="Antonio M."/>
            <person name="Oren A."/>
            <person name="Chaudhuri R.R."/>
            <person name="La Ragione R."/>
            <person name="Hildebrand F."/>
            <person name="Pallen M.J."/>
        </authorList>
    </citation>
    <scope>NUCLEOTIDE SEQUENCE</scope>
    <source>
        <strain evidence="3">ChiGjej2B2-19336</strain>
    </source>
</reference>
<dbReference type="Pfam" id="PF01551">
    <property type="entry name" value="Peptidase_M23"/>
    <property type="match status" value="1"/>
</dbReference>
<protein>
    <submittedName>
        <fullName evidence="3">M23 family metallopeptidase</fullName>
    </submittedName>
</protein>
<dbReference type="EMBL" id="DYZA01000094">
    <property type="protein sequence ID" value="HJD96983.1"/>
    <property type="molecule type" value="Genomic_DNA"/>
</dbReference>
<dbReference type="InterPro" id="IPR050570">
    <property type="entry name" value="Cell_wall_metabolism_enzyme"/>
</dbReference>
<feature type="region of interest" description="Disordered" evidence="1">
    <location>
        <begin position="202"/>
        <end position="227"/>
    </location>
</feature>
<dbReference type="PANTHER" id="PTHR21666">
    <property type="entry name" value="PEPTIDASE-RELATED"/>
    <property type="match status" value="1"/>
</dbReference>
<dbReference type="AlphaFoldDB" id="A0A921AVN6"/>
<organism evidence="3 4">
    <name type="scientific">Mailhella massiliensis</name>
    <dbReference type="NCBI Taxonomy" id="1903261"/>
    <lineage>
        <taxon>Bacteria</taxon>
        <taxon>Pseudomonadati</taxon>
        <taxon>Thermodesulfobacteriota</taxon>
        <taxon>Desulfovibrionia</taxon>
        <taxon>Desulfovibrionales</taxon>
        <taxon>Desulfovibrionaceae</taxon>
        <taxon>Mailhella</taxon>
    </lineage>
</organism>
<feature type="domain" description="M23ase beta-sheet core" evidence="2">
    <location>
        <begin position="101"/>
        <end position="194"/>
    </location>
</feature>
<evidence type="ECO:0000313" key="4">
    <source>
        <dbReference type="Proteomes" id="UP000698963"/>
    </source>
</evidence>
<dbReference type="Proteomes" id="UP000698963">
    <property type="component" value="Unassembled WGS sequence"/>
</dbReference>